<reference evidence="3 4" key="1">
    <citation type="journal article" date="2012" name="J. Bacteriol.">
        <title>Genome Sequence of Galbibacter marinum Type Strain ck-I2-15.</title>
        <authorList>
            <person name="Lai Q."/>
            <person name="Li C."/>
            <person name="Shao Z."/>
        </authorList>
    </citation>
    <scope>NUCLEOTIDE SEQUENCE [LARGE SCALE GENOMIC DNA]</scope>
    <source>
        <strain evidence="4">ck-I2-15</strain>
    </source>
</reference>
<proteinExistence type="predicted"/>
<dbReference type="InterPro" id="IPR028974">
    <property type="entry name" value="TSP_type-3_rpt"/>
</dbReference>
<evidence type="ECO:0000313" key="4">
    <source>
        <dbReference type="Proteomes" id="UP000007364"/>
    </source>
</evidence>
<dbReference type="Pfam" id="PF18962">
    <property type="entry name" value="Por_Secre_tail"/>
    <property type="match status" value="1"/>
</dbReference>
<dbReference type="eggNOG" id="COG0823">
    <property type="taxonomic scope" value="Bacteria"/>
</dbReference>
<evidence type="ECO:0000313" key="3">
    <source>
        <dbReference type="EMBL" id="EKF55007.1"/>
    </source>
</evidence>
<gene>
    <name evidence="3" type="ORF">I215_09816</name>
</gene>
<dbReference type="Proteomes" id="UP000007364">
    <property type="component" value="Unassembled WGS sequence"/>
</dbReference>
<protein>
    <recommendedName>
        <fullName evidence="2">Secretion system C-terminal sorting domain-containing protein</fullName>
    </recommendedName>
</protein>
<dbReference type="PATRIC" id="fig|555500.3.peg.2030"/>
<organism evidence="3 4">
    <name type="scientific">Galbibacter marinus</name>
    <dbReference type="NCBI Taxonomy" id="555500"/>
    <lineage>
        <taxon>Bacteria</taxon>
        <taxon>Pseudomonadati</taxon>
        <taxon>Bacteroidota</taxon>
        <taxon>Flavobacteriia</taxon>
        <taxon>Flavobacteriales</taxon>
        <taxon>Flavobacteriaceae</taxon>
        <taxon>Galbibacter</taxon>
    </lineage>
</organism>
<evidence type="ECO:0000259" key="2">
    <source>
        <dbReference type="Pfam" id="PF18962"/>
    </source>
</evidence>
<dbReference type="STRING" id="555500.I215_09816"/>
<dbReference type="InterPro" id="IPR026444">
    <property type="entry name" value="Secre_tail"/>
</dbReference>
<comment type="caution">
    <text evidence="3">The sequence shown here is derived from an EMBL/GenBank/DDBJ whole genome shotgun (WGS) entry which is preliminary data.</text>
</comment>
<dbReference type="AlphaFoldDB" id="K2QJW0"/>
<dbReference type="GO" id="GO:0005509">
    <property type="term" value="F:calcium ion binding"/>
    <property type="evidence" value="ECO:0007669"/>
    <property type="project" value="InterPro"/>
</dbReference>
<dbReference type="NCBIfam" id="TIGR04183">
    <property type="entry name" value="Por_Secre_tail"/>
    <property type="match status" value="1"/>
</dbReference>
<dbReference type="RefSeq" id="WP_008991810.1">
    <property type="nucleotide sequence ID" value="NZ_AMSG01000012.1"/>
</dbReference>
<keyword evidence="4" id="KW-1185">Reference proteome</keyword>
<dbReference type="EMBL" id="AMSG01000012">
    <property type="protein sequence ID" value="EKF55007.1"/>
    <property type="molecule type" value="Genomic_DNA"/>
</dbReference>
<sequence>MFSISNYAQDTIFPTKQVTFGSKIHTNRDELSHTFKDSQKNIYLIGTTENDFTFNDIQIIKLNSDFSELWSRTYSFNTNFSYDRVTSAHIDSQDNLILVCRSAMDKVNELYFIIKVSPQGKKLWEIPLFDYSLPAPINPFLFHATLDENDNLQFAYANWHYYAEKEGVVYFIEVSSEGQITKSYNAVDLFPEVSVDNKFVIEYHKGFYYMIASLTDGNHRIMYYKFNDIESFSAEIELPPTVLENLEFTPFTDASLEYREKTGLQFTAFGTSHDQLLLLNLDQDGSVNYIKEPDLNKENYTIGHFFDENDDICVISNQKTVRSSEDLELVLEKFNDQGELIQTMSVPGEIGMMSYVGSSFIGVYTVTNKLLKYNYDLSLVSETQLKPIKVSEFVPSCILFIDEDSFLGGTNLSIGYEGSKYYSENDWSFKKISNGAEINEFQFSGEGTSKAGHTKSIQRQNNGNYVVAVSEKTGPDNFNLGGSRSPSLSHILTYSNDLELIEKQTDVDNDIWDEKSNNSVSFTSGSDSYEYYYNSNSSEITLTKNGNEVLWTRIWNGDLHTPSGFVIDSENSLIFRSLLYNQAFPHLNKLTIDNVRTRVSVDKNPFRIIMLDNDWVFTSNSTSIRVYSNDFELISEYPIAYDYNMANYAPFMQKNNKVIVHTTFDNILRVFSQYGEFEKEYIFLGDLHDPNAFFEGNDLVVLASIGSFIISEYQWQRAVVNKYEDFVTKYIGETSYGDQDGDGVSDFIDRCPKTPKGNSVNEFGCNSIVFNVDSFSVISSSESCPSSVNGTIEVSAKDSHNYTAVLMNNGSEIGVKSFTNSVIFNDLSAGLYSICVKADGLGEIEQCYEIKLNEVQPLFVEAKVNGTSNKVTLSMKGADQYTVTLNGETFITSLEELDLTLNEFENTLSVETKSACQGVYEKTFLSSDEILVYPNPVTDGELNIDIGSTNGDPVVLSLYDVNGKFILSQRKIQNSSVIQLDIEGLSPGMYFLNLDMKVSERTYKIIKR</sequence>
<dbReference type="SUPFAM" id="SSF103647">
    <property type="entry name" value="TSP type-3 repeat"/>
    <property type="match status" value="1"/>
</dbReference>
<name>K2QJW0_9FLAO</name>
<accession>K2QJW0</accession>
<dbReference type="OrthoDB" id="1489153at2"/>
<feature type="domain" description="Secretion system C-terminal sorting" evidence="2">
    <location>
        <begin position="932"/>
        <end position="1006"/>
    </location>
</feature>
<keyword evidence="1" id="KW-0732">Signal</keyword>
<evidence type="ECO:0000256" key="1">
    <source>
        <dbReference type="ARBA" id="ARBA00022729"/>
    </source>
</evidence>